<evidence type="ECO:0000256" key="4">
    <source>
        <dbReference type="ARBA" id="ARBA00023242"/>
    </source>
</evidence>
<dbReference type="OrthoDB" id="5981311at2759"/>
<evidence type="ECO:0000313" key="5">
    <source>
        <dbReference type="EMBL" id="KAJ7384056.1"/>
    </source>
</evidence>
<organism evidence="5 6">
    <name type="scientific">Desmophyllum pertusum</name>
    <dbReference type="NCBI Taxonomy" id="174260"/>
    <lineage>
        <taxon>Eukaryota</taxon>
        <taxon>Metazoa</taxon>
        <taxon>Cnidaria</taxon>
        <taxon>Anthozoa</taxon>
        <taxon>Hexacorallia</taxon>
        <taxon>Scleractinia</taxon>
        <taxon>Caryophylliina</taxon>
        <taxon>Caryophylliidae</taxon>
        <taxon>Desmophyllum</taxon>
    </lineage>
</organism>
<evidence type="ECO:0000313" key="6">
    <source>
        <dbReference type="Proteomes" id="UP001163046"/>
    </source>
</evidence>
<dbReference type="PANTHER" id="PTHR13710">
    <property type="entry name" value="DNA HELICASE RECQ FAMILY MEMBER"/>
    <property type="match status" value="1"/>
</dbReference>
<protein>
    <submittedName>
        <fullName evidence="5">Uncharacterized protein</fullName>
    </submittedName>
</protein>
<accession>A0A9X0D2D1</accession>
<dbReference type="AlphaFoldDB" id="A0A9X0D2D1"/>
<keyword evidence="2" id="KW-0238">DNA-binding</keyword>
<evidence type="ECO:0000256" key="1">
    <source>
        <dbReference type="ARBA" id="ARBA00005446"/>
    </source>
</evidence>
<keyword evidence="4" id="KW-0539">Nucleus</keyword>
<dbReference type="GO" id="GO:0005737">
    <property type="term" value="C:cytoplasm"/>
    <property type="evidence" value="ECO:0007669"/>
    <property type="project" value="TreeGrafter"/>
</dbReference>
<dbReference type="GO" id="GO:0003677">
    <property type="term" value="F:DNA binding"/>
    <property type="evidence" value="ECO:0007669"/>
    <property type="project" value="UniProtKB-KW"/>
</dbReference>
<name>A0A9X0D2D1_9CNID</name>
<comment type="caution">
    <text evidence="5">The sequence shown here is derived from an EMBL/GenBank/DDBJ whole genome shotgun (WGS) entry which is preliminary data.</text>
</comment>
<dbReference type="GO" id="GO:0000724">
    <property type="term" value="P:double-strand break repair via homologous recombination"/>
    <property type="evidence" value="ECO:0007669"/>
    <property type="project" value="TreeGrafter"/>
</dbReference>
<dbReference type="GO" id="GO:0005694">
    <property type="term" value="C:chromosome"/>
    <property type="evidence" value="ECO:0007669"/>
    <property type="project" value="TreeGrafter"/>
</dbReference>
<keyword evidence="3" id="KW-0413">Isomerase</keyword>
<evidence type="ECO:0000256" key="3">
    <source>
        <dbReference type="ARBA" id="ARBA00023235"/>
    </source>
</evidence>
<dbReference type="InterPro" id="IPR027417">
    <property type="entry name" value="P-loop_NTPase"/>
</dbReference>
<keyword evidence="6" id="KW-1185">Reference proteome</keyword>
<dbReference type="Gene3D" id="3.40.50.300">
    <property type="entry name" value="P-loop containing nucleotide triphosphate hydrolases"/>
    <property type="match status" value="1"/>
</dbReference>
<proteinExistence type="inferred from homology"/>
<dbReference type="GO" id="GO:0005634">
    <property type="term" value="C:nucleus"/>
    <property type="evidence" value="ECO:0007669"/>
    <property type="project" value="TreeGrafter"/>
</dbReference>
<sequence length="151" mass="16827">MVVPGGQDFRPAFKQLAVLGSLFPDVPIVGLTATASRRTQNVITEVLGLKTPVKIIGNVDRPNIFIGKYRRGPSRLGIKSFDSVLRPIAEQLKVELTKFPITVIYLPLKWCGTAYNLFVRYWVIPSISLKVAQGFQKTGYLHNTMLLKLQG</sequence>
<dbReference type="GO" id="GO:0043138">
    <property type="term" value="F:3'-5' DNA helicase activity"/>
    <property type="evidence" value="ECO:0007669"/>
    <property type="project" value="TreeGrafter"/>
</dbReference>
<dbReference type="EMBL" id="MU825891">
    <property type="protein sequence ID" value="KAJ7384056.1"/>
    <property type="molecule type" value="Genomic_DNA"/>
</dbReference>
<gene>
    <name evidence="5" type="ORF">OS493_024070</name>
</gene>
<dbReference type="PANTHER" id="PTHR13710:SF153">
    <property type="entry name" value="RECQ-LIKE DNA HELICASE BLM"/>
    <property type="match status" value="1"/>
</dbReference>
<reference evidence="5" key="1">
    <citation type="submission" date="2023-01" db="EMBL/GenBank/DDBJ databases">
        <title>Genome assembly of the deep-sea coral Lophelia pertusa.</title>
        <authorList>
            <person name="Herrera S."/>
            <person name="Cordes E."/>
        </authorList>
    </citation>
    <scope>NUCLEOTIDE SEQUENCE</scope>
    <source>
        <strain evidence="5">USNM1676648</strain>
        <tissue evidence="5">Polyp</tissue>
    </source>
</reference>
<evidence type="ECO:0000256" key="2">
    <source>
        <dbReference type="ARBA" id="ARBA00023125"/>
    </source>
</evidence>
<dbReference type="Proteomes" id="UP001163046">
    <property type="component" value="Unassembled WGS sequence"/>
</dbReference>
<dbReference type="GO" id="GO:0009378">
    <property type="term" value="F:four-way junction helicase activity"/>
    <property type="evidence" value="ECO:0007669"/>
    <property type="project" value="TreeGrafter"/>
</dbReference>
<comment type="similarity">
    <text evidence="1">Belongs to the helicase family. RecQ subfamily.</text>
</comment>